<feature type="compositionally biased region" description="Basic residues" evidence="1">
    <location>
        <begin position="73"/>
        <end position="85"/>
    </location>
</feature>
<dbReference type="Proteomes" id="UP001159428">
    <property type="component" value="Unassembled WGS sequence"/>
</dbReference>
<accession>A0AAU9XRQ7</accession>
<comment type="caution">
    <text evidence="2">The sequence shown here is derived from an EMBL/GenBank/DDBJ whole genome shotgun (WGS) entry which is preliminary data.</text>
</comment>
<dbReference type="EMBL" id="CALNXJ010000059">
    <property type="protein sequence ID" value="CAH3155819.1"/>
    <property type="molecule type" value="Genomic_DNA"/>
</dbReference>
<proteinExistence type="predicted"/>
<gene>
    <name evidence="2" type="ORF">PMEA_00028320</name>
</gene>
<sequence length="107" mass="12087">MNGNPAFLFNTTSITRGLVPPEMEISAPPQAAMNRNLTWETRTLIDQDIAHQGPLGILNENSSPATSGPKLFPFRKKLEKKRRKIRGNEGKRTKKKRRADQERTTST</sequence>
<dbReference type="AlphaFoldDB" id="A0AAU9XRQ7"/>
<evidence type="ECO:0000313" key="2">
    <source>
        <dbReference type="EMBL" id="CAH3155819.1"/>
    </source>
</evidence>
<keyword evidence="3" id="KW-1185">Reference proteome</keyword>
<reference evidence="2 3" key="1">
    <citation type="submission" date="2022-05" db="EMBL/GenBank/DDBJ databases">
        <authorList>
            <consortium name="Genoscope - CEA"/>
            <person name="William W."/>
        </authorList>
    </citation>
    <scope>NUCLEOTIDE SEQUENCE [LARGE SCALE GENOMIC DNA]</scope>
</reference>
<protein>
    <submittedName>
        <fullName evidence="2">Uncharacterized protein</fullName>
    </submittedName>
</protein>
<evidence type="ECO:0000256" key="1">
    <source>
        <dbReference type="SAM" id="MobiDB-lite"/>
    </source>
</evidence>
<name>A0AAU9XRQ7_9CNID</name>
<organism evidence="2 3">
    <name type="scientific">Pocillopora meandrina</name>
    <dbReference type="NCBI Taxonomy" id="46732"/>
    <lineage>
        <taxon>Eukaryota</taxon>
        <taxon>Metazoa</taxon>
        <taxon>Cnidaria</taxon>
        <taxon>Anthozoa</taxon>
        <taxon>Hexacorallia</taxon>
        <taxon>Scleractinia</taxon>
        <taxon>Astrocoeniina</taxon>
        <taxon>Pocilloporidae</taxon>
        <taxon>Pocillopora</taxon>
    </lineage>
</organism>
<evidence type="ECO:0000313" key="3">
    <source>
        <dbReference type="Proteomes" id="UP001159428"/>
    </source>
</evidence>
<feature type="region of interest" description="Disordered" evidence="1">
    <location>
        <begin position="55"/>
        <end position="107"/>
    </location>
</feature>